<protein>
    <recommendedName>
        <fullName evidence="15">Formamidopyrimidine-DNA glycosylase</fullName>
        <shortName evidence="15">Fapy-DNA glycosylase</shortName>
        <ecNumber evidence="15">3.2.2.23</ecNumber>
    </recommendedName>
    <alternativeName>
        <fullName evidence="15">DNA-(apurinic or apyrimidinic site) lyase MutM</fullName>
        <shortName evidence="15">AP lyase MutM</shortName>
        <ecNumber evidence="15">4.2.99.18</ecNumber>
    </alternativeName>
</protein>
<accession>A0A841TSD2</accession>
<evidence type="ECO:0000256" key="8">
    <source>
        <dbReference type="ARBA" id="ARBA00022833"/>
    </source>
</evidence>
<dbReference type="Gene3D" id="1.10.8.50">
    <property type="match status" value="1"/>
</dbReference>
<dbReference type="PROSITE" id="PS51066">
    <property type="entry name" value="ZF_FPG_2"/>
    <property type="match status" value="1"/>
</dbReference>
<dbReference type="SUPFAM" id="SSF46946">
    <property type="entry name" value="S13-like H2TH domain"/>
    <property type="match status" value="1"/>
</dbReference>
<feature type="binding site" evidence="15">
    <location>
        <position position="93"/>
    </location>
    <ligand>
        <name>DNA</name>
        <dbReference type="ChEBI" id="CHEBI:16991"/>
    </ligand>
</feature>
<dbReference type="FunFam" id="1.10.8.50:FF:000003">
    <property type="entry name" value="Formamidopyrimidine-DNA glycosylase"/>
    <property type="match status" value="1"/>
</dbReference>
<dbReference type="HAMAP" id="MF_00103">
    <property type="entry name" value="Fapy_DNA_glycosyl"/>
    <property type="match status" value="1"/>
</dbReference>
<feature type="active site" description="Proton donor; for beta-elimination activity" evidence="15">
    <location>
        <position position="60"/>
    </location>
</feature>
<keyword evidence="4 15" id="KW-0479">Metal-binding</keyword>
<feature type="domain" description="FPG-type" evidence="16">
    <location>
        <begin position="240"/>
        <end position="274"/>
    </location>
</feature>
<dbReference type="PANTHER" id="PTHR22993:SF9">
    <property type="entry name" value="FORMAMIDOPYRIMIDINE-DNA GLYCOSYLASE"/>
    <property type="match status" value="1"/>
</dbReference>
<evidence type="ECO:0000256" key="4">
    <source>
        <dbReference type="ARBA" id="ARBA00022723"/>
    </source>
</evidence>
<evidence type="ECO:0000256" key="6">
    <source>
        <dbReference type="ARBA" id="ARBA00022771"/>
    </source>
</evidence>
<evidence type="ECO:0000256" key="11">
    <source>
        <dbReference type="ARBA" id="ARBA00023239"/>
    </source>
</evidence>
<dbReference type="Pfam" id="PF06831">
    <property type="entry name" value="H2TH"/>
    <property type="match status" value="1"/>
</dbReference>
<feature type="binding site" evidence="15">
    <location>
        <position position="112"/>
    </location>
    <ligand>
        <name>DNA</name>
        <dbReference type="ChEBI" id="CHEBI:16991"/>
    </ligand>
</feature>
<dbReference type="InterPro" id="IPR035937">
    <property type="entry name" value="FPG_N"/>
</dbReference>
<comment type="function">
    <text evidence="15">Involved in base excision repair of DNA damaged by oxidation or by mutagenic agents. Acts as DNA glycosylase that recognizes and removes damaged bases. Has a preference for oxidized purines, such as 7,8-dihydro-8-oxoguanine (8-oxoG). Has AP (apurinic/apyrimidinic) lyase activity and introduces nicks in the DNA strand. Cleaves the DNA backbone by beta-delta elimination to generate a single-strand break at the site of the removed base with both 3'- and 5'-phosphates.</text>
</comment>
<dbReference type="GO" id="GO:0003690">
    <property type="term" value="F:double-stranded DNA binding"/>
    <property type="evidence" value="ECO:0007669"/>
    <property type="project" value="UniProtKB-ARBA"/>
</dbReference>
<keyword evidence="11 15" id="KW-0456">Lyase</keyword>
<comment type="similarity">
    <text evidence="2 15">Belongs to the FPG family.</text>
</comment>
<gene>
    <name evidence="15 18" type="primary">mutM</name>
    <name evidence="15" type="synonym">fpg</name>
    <name evidence="18" type="ORF">H7B90_07345</name>
</gene>
<evidence type="ECO:0000313" key="19">
    <source>
        <dbReference type="Proteomes" id="UP000553776"/>
    </source>
</evidence>
<dbReference type="InterPro" id="IPR015886">
    <property type="entry name" value="H2TH_FPG"/>
</dbReference>
<sequence length="322" mass="35002">MPELPEVETVRRTLNSLITGKTVRSVTVRLPRILQKPDDPAAFAAMLEGRTFLGAERRGKFLRLVLDGLVLVSHLRMEGRYGLYRDEEPVETHTHVIFHFTDGTALRYKDVRQFGTMHLFAPGEEFLSPPLKKLGLEPLDDAFTPDAFRKALGKRTTKIKPLLLNQEVIVGLGNIYVDEALHLAGIHPERTADTLSGPEKSRLYEAIRATLQSAVEAGGSSVKSYVNGQGEMGMFQHQLRAYGRTGEPCDRCASPIVKFTVGGRGTHVCLRCQKPPKGASQAATANAASAAAASAGPRRKRANAVKLRLDGEGAGGGERPAN</sequence>
<dbReference type="InterPro" id="IPR010663">
    <property type="entry name" value="Znf_FPG/IleRS"/>
</dbReference>
<dbReference type="Pfam" id="PF01149">
    <property type="entry name" value="Fapy_DNA_glyco"/>
    <property type="match status" value="1"/>
</dbReference>
<evidence type="ECO:0000256" key="1">
    <source>
        <dbReference type="ARBA" id="ARBA00001668"/>
    </source>
</evidence>
<dbReference type="InterPro" id="IPR020629">
    <property type="entry name" value="FPG_Glyclase"/>
</dbReference>
<keyword evidence="19" id="KW-1185">Reference proteome</keyword>
<keyword evidence="13 15" id="KW-0326">Glycosidase</keyword>
<evidence type="ECO:0000256" key="3">
    <source>
        <dbReference type="ARBA" id="ARBA00011245"/>
    </source>
</evidence>
<comment type="catalytic activity">
    <reaction evidence="1 15">
        <text>Hydrolysis of DNA containing ring-opened 7-methylguanine residues, releasing 2,6-diamino-4-hydroxy-5-(N-methyl)formamidopyrimidine.</text>
        <dbReference type="EC" id="3.2.2.23"/>
    </reaction>
</comment>
<keyword evidence="9 15" id="KW-0238">DNA-binding</keyword>
<evidence type="ECO:0000256" key="7">
    <source>
        <dbReference type="ARBA" id="ARBA00022801"/>
    </source>
</evidence>
<dbReference type="RefSeq" id="WP_185135207.1">
    <property type="nucleotide sequence ID" value="NZ_BORM01000074.1"/>
</dbReference>
<keyword evidence="5 15" id="KW-0227">DNA damage</keyword>
<feature type="domain" description="Formamidopyrimidine-DNA glycosylase catalytic" evidence="17">
    <location>
        <begin position="2"/>
        <end position="115"/>
    </location>
</feature>
<evidence type="ECO:0000313" key="18">
    <source>
        <dbReference type="EMBL" id="MBB6691206.1"/>
    </source>
</evidence>
<dbReference type="GO" id="GO:0008270">
    <property type="term" value="F:zinc ion binding"/>
    <property type="evidence" value="ECO:0007669"/>
    <property type="project" value="UniProtKB-UniRule"/>
</dbReference>
<dbReference type="InterPro" id="IPR010979">
    <property type="entry name" value="Ribosomal_uS13-like_H2TH"/>
</dbReference>
<organism evidence="18 19">
    <name type="scientific">Cohnella xylanilytica</name>
    <dbReference type="NCBI Taxonomy" id="557555"/>
    <lineage>
        <taxon>Bacteria</taxon>
        <taxon>Bacillati</taxon>
        <taxon>Bacillota</taxon>
        <taxon>Bacilli</taxon>
        <taxon>Bacillales</taxon>
        <taxon>Paenibacillaceae</taxon>
        <taxon>Cohnella</taxon>
    </lineage>
</organism>
<name>A0A841TSD2_9BACL</name>
<dbReference type="EMBL" id="JACJVR010000024">
    <property type="protein sequence ID" value="MBB6691206.1"/>
    <property type="molecule type" value="Genomic_DNA"/>
</dbReference>
<keyword evidence="6 15" id="KW-0863">Zinc-finger</keyword>
<dbReference type="PROSITE" id="PS51068">
    <property type="entry name" value="FPG_CAT"/>
    <property type="match status" value="1"/>
</dbReference>
<comment type="caution">
    <text evidence="18">The sequence shown here is derived from an EMBL/GenBank/DDBJ whole genome shotgun (WGS) entry which is preliminary data.</text>
</comment>
<dbReference type="AlphaFoldDB" id="A0A841TSD2"/>
<feature type="binding site" evidence="15">
    <location>
        <position position="155"/>
    </location>
    <ligand>
        <name>DNA</name>
        <dbReference type="ChEBI" id="CHEBI:16991"/>
    </ligand>
</feature>
<feature type="active site" description="Proton donor; for delta-elimination activity" evidence="15">
    <location>
        <position position="264"/>
    </location>
</feature>
<evidence type="ECO:0000259" key="16">
    <source>
        <dbReference type="PROSITE" id="PS51066"/>
    </source>
</evidence>
<keyword evidence="12 15" id="KW-0511">Multifunctional enzyme</keyword>
<dbReference type="NCBIfam" id="NF002211">
    <property type="entry name" value="PRK01103.1"/>
    <property type="match status" value="1"/>
</dbReference>
<dbReference type="EC" id="4.2.99.18" evidence="15"/>
<dbReference type="GO" id="GO:0006284">
    <property type="term" value="P:base-excision repair"/>
    <property type="evidence" value="ECO:0007669"/>
    <property type="project" value="InterPro"/>
</dbReference>
<dbReference type="Gene3D" id="3.20.190.10">
    <property type="entry name" value="MutM-like, N-terminal"/>
    <property type="match status" value="1"/>
</dbReference>
<dbReference type="GO" id="GO:0003684">
    <property type="term" value="F:damaged DNA binding"/>
    <property type="evidence" value="ECO:0007669"/>
    <property type="project" value="InterPro"/>
</dbReference>
<evidence type="ECO:0000256" key="12">
    <source>
        <dbReference type="ARBA" id="ARBA00023268"/>
    </source>
</evidence>
<dbReference type="EC" id="3.2.2.23" evidence="15"/>
<dbReference type="InterPro" id="IPR012319">
    <property type="entry name" value="FPG_cat"/>
</dbReference>
<dbReference type="SMART" id="SM01232">
    <property type="entry name" value="H2TH"/>
    <property type="match status" value="1"/>
</dbReference>
<dbReference type="SUPFAM" id="SSF81624">
    <property type="entry name" value="N-terminal domain of MutM-like DNA repair proteins"/>
    <property type="match status" value="1"/>
</dbReference>
<evidence type="ECO:0000256" key="2">
    <source>
        <dbReference type="ARBA" id="ARBA00009409"/>
    </source>
</evidence>
<proteinExistence type="inferred from homology"/>
<dbReference type="InterPro" id="IPR000214">
    <property type="entry name" value="Znf_DNA_glyclase/AP_lyase"/>
</dbReference>
<evidence type="ECO:0000256" key="10">
    <source>
        <dbReference type="ARBA" id="ARBA00023204"/>
    </source>
</evidence>
<feature type="active site" description="Proton donor" evidence="15">
    <location>
        <position position="3"/>
    </location>
</feature>
<dbReference type="Proteomes" id="UP000553776">
    <property type="component" value="Unassembled WGS sequence"/>
</dbReference>
<evidence type="ECO:0000256" key="14">
    <source>
        <dbReference type="ARBA" id="ARBA00044632"/>
    </source>
</evidence>
<dbReference type="CDD" id="cd08966">
    <property type="entry name" value="EcFpg-like_N"/>
    <property type="match status" value="1"/>
</dbReference>
<keyword evidence="10 15" id="KW-0234">DNA repair</keyword>
<evidence type="ECO:0000259" key="17">
    <source>
        <dbReference type="PROSITE" id="PS51068"/>
    </source>
</evidence>
<evidence type="ECO:0000256" key="13">
    <source>
        <dbReference type="ARBA" id="ARBA00023295"/>
    </source>
</evidence>
<comment type="catalytic activity">
    <reaction evidence="14 15">
        <text>2'-deoxyribonucleotide-(2'-deoxyribose 5'-phosphate)-2'-deoxyribonucleotide-DNA = a 3'-end 2'-deoxyribonucleotide-(2,3-dehydro-2,3-deoxyribose 5'-phosphate)-DNA + a 5'-end 5'-phospho-2'-deoxyribonucleoside-DNA + H(+)</text>
        <dbReference type="Rhea" id="RHEA:66592"/>
        <dbReference type="Rhea" id="RHEA-COMP:13180"/>
        <dbReference type="Rhea" id="RHEA-COMP:16897"/>
        <dbReference type="Rhea" id="RHEA-COMP:17067"/>
        <dbReference type="ChEBI" id="CHEBI:15378"/>
        <dbReference type="ChEBI" id="CHEBI:136412"/>
        <dbReference type="ChEBI" id="CHEBI:157695"/>
        <dbReference type="ChEBI" id="CHEBI:167181"/>
        <dbReference type="EC" id="4.2.99.18"/>
    </reaction>
</comment>
<dbReference type="PANTHER" id="PTHR22993">
    <property type="entry name" value="FORMAMIDOPYRIMIDINE-DNA GLYCOSYLASE"/>
    <property type="match status" value="1"/>
</dbReference>
<reference evidence="18 19" key="1">
    <citation type="submission" date="2020-08" db="EMBL/GenBank/DDBJ databases">
        <title>Cohnella phylogeny.</title>
        <authorList>
            <person name="Dunlap C."/>
        </authorList>
    </citation>
    <scope>NUCLEOTIDE SEQUENCE [LARGE SCALE GENOMIC DNA]</scope>
    <source>
        <strain evidence="18 19">DSM 25239</strain>
    </source>
</reference>
<comment type="cofactor">
    <cofactor evidence="15">
        <name>Zn(2+)</name>
        <dbReference type="ChEBI" id="CHEBI:29105"/>
    </cofactor>
    <text evidence="15">Binds 1 zinc ion per subunit.</text>
</comment>
<dbReference type="SUPFAM" id="SSF57716">
    <property type="entry name" value="Glucocorticoid receptor-like (DNA-binding domain)"/>
    <property type="match status" value="1"/>
</dbReference>
<dbReference type="SMART" id="SM00898">
    <property type="entry name" value="Fapy_DNA_glyco"/>
    <property type="match status" value="1"/>
</dbReference>
<feature type="active site" description="Schiff-base intermediate with DNA" evidence="15">
    <location>
        <position position="2"/>
    </location>
</feature>
<evidence type="ECO:0000256" key="15">
    <source>
        <dbReference type="HAMAP-Rule" id="MF_00103"/>
    </source>
</evidence>
<evidence type="ECO:0000256" key="5">
    <source>
        <dbReference type="ARBA" id="ARBA00022763"/>
    </source>
</evidence>
<dbReference type="GO" id="GO:0140078">
    <property type="term" value="F:class I DNA-(apurinic or apyrimidinic site) endonuclease activity"/>
    <property type="evidence" value="ECO:0007669"/>
    <property type="project" value="UniProtKB-EC"/>
</dbReference>
<evidence type="ECO:0000256" key="9">
    <source>
        <dbReference type="ARBA" id="ARBA00023125"/>
    </source>
</evidence>
<keyword evidence="7 15" id="KW-0378">Hydrolase</keyword>
<comment type="subunit">
    <text evidence="3 15">Monomer.</text>
</comment>
<dbReference type="Pfam" id="PF06827">
    <property type="entry name" value="zf-FPG_IleRS"/>
    <property type="match status" value="1"/>
</dbReference>
<dbReference type="GO" id="GO:0034039">
    <property type="term" value="F:8-oxo-7,8-dihydroguanine DNA N-glycosylase activity"/>
    <property type="evidence" value="ECO:0007669"/>
    <property type="project" value="TreeGrafter"/>
</dbReference>
<dbReference type="NCBIfam" id="TIGR00577">
    <property type="entry name" value="fpg"/>
    <property type="match status" value="1"/>
</dbReference>
<keyword evidence="8 15" id="KW-0862">Zinc</keyword>